<evidence type="ECO:0000256" key="5">
    <source>
        <dbReference type="ARBA" id="ARBA00037974"/>
    </source>
</evidence>
<keyword evidence="8" id="KW-1185">Reference proteome</keyword>
<dbReference type="Proteomes" id="UP001297600">
    <property type="component" value="Unassembled WGS sequence"/>
</dbReference>
<evidence type="ECO:0000256" key="2">
    <source>
        <dbReference type="ARBA" id="ARBA00012224"/>
    </source>
</evidence>
<dbReference type="InterPro" id="IPR051798">
    <property type="entry name" value="Class-II_PLP-Dep_Aminotrans"/>
</dbReference>
<dbReference type="SUPFAM" id="SSF53383">
    <property type="entry name" value="PLP-dependent transferases"/>
    <property type="match status" value="1"/>
</dbReference>
<evidence type="ECO:0000259" key="6">
    <source>
        <dbReference type="Pfam" id="PF00155"/>
    </source>
</evidence>
<dbReference type="InterPro" id="IPR015421">
    <property type="entry name" value="PyrdxlP-dep_Trfase_major"/>
</dbReference>
<keyword evidence="4" id="KW-0456">Lyase</keyword>
<dbReference type="EMBL" id="JAKNCT010000017">
    <property type="protein sequence ID" value="MCG5031938.1"/>
    <property type="molecule type" value="Genomic_DNA"/>
</dbReference>
<dbReference type="Gene3D" id="3.40.640.10">
    <property type="entry name" value="Type I PLP-dependent aspartate aminotransferase-like (Major domain)"/>
    <property type="match status" value="1"/>
</dbReference>
<accession>A0ABS9MTJ1</accession>
<evidence type="ECO:0000313" key="7">
    <source>
        <dbReference type="EMBL" id="MCG5031938.1"/>
    </source>
</evidence>
<keyword evidence="7" id="KW-0808">Transferase</keyword>
<feature type="domain" description="Aminotransferase class I/classII large" evidence="6">
    <location>
        <begin position="28"/>
        <end position="384"/>
    </location>
</feature>
<dbReference type="PANTHER" id="PTHR43525:SF1">
    <property type="entry name" value="PROTEIN MALY"/>
    <property type="match status" value="1"/>
</dbReference>
<reference evidence="7 8" key="1">
    <citation type="submission" date="2022-02" db="EMBL/GenBank/DDBJ databases">
        <title>Mesosutterella porci, a novel member of the family Sutterellaceae from pig feces.</title>
        <authorList>
            <person name="Wylensek D."/>
            <person name="Clavel T."/>
        </authorList>
    </citation>
    <scope>NUCLEOTIDE SEQUENCE [LARGE SCALE GENOMIC DNA]</scope>
    <source>
        <strain evidence="8">oilRF-744-wt-GAM-9</strain>
    </source>
</reference>
<gene>
    <name evidence="7" type="ORF">MAF45_10880</name>
</gene>
<keyword evidence="3" id="KW-0663">Pyridoxal phosphate</keyword>
<evidence type="ECO:0000256" key="4">
    <source>
        <dbReference type="ARBA" id="ARBA00023239"/>
    </source>
</evidence>
<dbReference type="GO" id="GO:0008483">
    <property type="term" value="F:transaminase activity"/>
    <property type="evidence" value="ECO:0007669"/>
    <property type="project" value="UniProtKB-KW"/>
</dbReference>
<dbReference type="InterPro" id="IPR015422">
    <property type="entry name" value="PyrdxlP-dep_Trfase_small"/>
</dbReference>
<sequence>MPDFCFDQTADHRKDGSYRWEQPAGRSDVIGMDTADLDFECPPCVREALRPIVEENTYNYRRLPEGYFRAVEDWYSRTYGLRIEREWLFSVPGTLAAVRLALGLFMKPNSQVILQCPSFGPIRRMISLSGCRVLRNPMKPVRGHFEIDFEDFEQKVREERPAAFVLVNPQNPTGRVFTKQELARLASICARYSVPIISDEVHSLLTYGNHLHTPILAASAEARAVSIQIVSMSKGFNLMGLPHAIVAVASPKLRERFAQASQAHSFGYAVNACAAAAARSVLEGQADDWQRQLRTYLLGNIDLALQFFERELPAVRTYRPEAGFLLWLDCRGLGIRAEKLGEAFMEQAGIRLCNGLDFGPAGGGFVRMNIAVPRAVLEEALGRIQKAFGRPSA</sequence>
<comment type="caution">
    <text evidence="7">The sequence shown here is derived from an EMBL/GenBank/DDBJ whole genome shotgun (WGS) entry which is preliminary data.</text>
</comment>
<dbReference type="Gene3D" id="3.90.1150.10">
    <property type="entry name" value="Aspartate Aminotransferase, domain 1"/>
    <property type="match status" value="1"/>
</dbReference>
<dbReference type="InterPro" id="IPR004839">
    <property type="entry name" value="Aminotransferase_I/II_large"/>
</dbReference>
<evidence type="ECO:0000256" key="1">
    <source>
        <dbReference type="ARBA" id="ARBA00001933"/>
    </source>
</evidence>
<protein>
    <recommendedName>
        <fullName evidence="2">cysteine-S-conjugate beta-lyase</fullName>
        <ecNumber evidence="2">4.4.1.13</ecNumber>
    </recommendedName>
</protein>
<comment type="similarity">
    <text evidence="5">Belongs to the class-II pyridoxal-phosphate-dependent aminotransferase family. MalY/PatB cystathionine beta-lyase subfamily.</text>
</comment>
<dbReference type="Pfam" id="PF00155">
    <property type="entry name" value="Aminotran_1_2"/>
    <property type="match status" value="1"/>
</dbReference>
<keyword evidence="7" id="KW-0032">Aminotransferase</keyword>
<dbReference type="EC" id="4.4.1.13" evidence="2"/>
<dbReference type="InterPro" id="IPR015424">
    <property type="entry name" value="PyrdxlP-dep_Trfase"/>
</dbReference>
<evidence type="ECO:0000256" key="3">
    <source>
        <dbReference type="ARBA" id="ARBA00022898"/>
    </source>
</evidence>
<name>A0ABS9MTJ1_9BURK</name>
<comment type="cofactor">
    <cofactor evidence="1">
        <name>pyridoxal 5'-phosphate</name>
        <dbReference type="ChEBI" id="CHEBI:597326"/>
    </cofactor>
</comment>
<dbReference type="RefSeq" id="WP_237980617.1">
    <property type="nucleotide sequence ID" value="NZ_JAKNCT010000017.1"/>
</dbReference>
<dbReference type="PANTHER" id="PTHR43525">
    <property type="entry name" value="PROTEIN MALY"/>
    <property type="match status" value="1"/>
</dbReference>
<proteinExistence type="inferred from homology"/>
<dbReference type="CDD" id="cd00609">
    <property type="entry name" value="AAT_like"/>
    <property type="match status" value="1"/>
</dbReference>
<organism evidence="7 8">
    <name type="scientific">Mesosutterella porci</name>
    <dbReference type="NCBI Taxonomy" id="2915351"/>
    <lineage>
        <taxon>Bacteria</taxon>
        <taxon>Pseudomonadati</taxon>
        <taxon>Pseudomonadota</taxon>
        <taxon>Betaproteobacteria</taxon>
        <taxon>Burkholderiales</taxon>
        <taxon>Sutterellaceae</taxon>
        <taxon>Mesosutterella</taxon>
    </lineage>
</organism>
<evidence type="ECO:0000313" key="8">
    <source>
        <dbReference type="Proteomes" id="UP001297600"/>
    </source>
</evidence>